<evidence type="ECO:0000256" key="9">
    <source>
        <dbReference type="ARBA" id="ARBA00031586"/>
    </source>
</evidence>
<evidence type="ECO:0000256" key="4">
    <source>
        <dbReference type="ARBA" id="ARBA00022692"/>
    </source>
</evidence>
<evidence type="ECO:0000256" key="3">
    <source>
        <dbReference type="ARBA" id="ARBA00016612"/>
    </source>
</evidence>
<comment type="subcellular location">
    <subcellularLocation>
        <location evidence="1">Membrane</location>
        <topology evidence="1">Multi-pass membrane protein</topology>
    </subcellularLocation>
</comment>
<feature type="transmembrane region" description="Helical" evidence="10">
    <location>
        <begin position="29"/>
        <end position="49"/>
    </location>
</feature>
<evidence type="ECO:0000256" key="2">
    <source>
        <dbReference type="ARBA" id="ARBA00010519"/>
    </source>
</evidence>
<keyword evidence="8 10" id="KW-0472">Membrane</keyword>
<dbReference type="AlphaFoldDB" id="A0A0S2N0E6"/>
<dbReference type="Pfam" id="PF00420">
    <property type="entry name" value="Oxidored_q2"/>
    <property type="match status" value="1"/>
</dbReference>
<keyword evidence="6 10" id="KW-1133">Transmembrane helix</keyword>
<keyword evidence="4 10" id="KW-0812">Transmembrane</keyword>
<keyword evidence="11" id="KW-0496">Mitochondrion</keyword>
<protein>
    <recommendedName>
        <fullName evidence="3">NADH-ubiquinone oxidoreductase chain 4L</fullName>
    </recommendedName>
    <alternativeName>
        <fullName evidence="9">NADH dehydrogenase subunit 4L</fullName>
    </alternativeName>
</protein>
<dbReference type="RefSeq" id="YP_009192180.1">
    <property type="nucleotide sequence ID" value="NC_028712.1"/>
</dbReference>
<evidence type="ECO:0000256" key="7">
    <source>
        <dbReference type="ARBA" id="ARBA00023027"/>
    </source>
</evidence>
<feature type="transmembrane region" description="Helical" evidence="10">
    <location>
        <begin position="56"/>
        <end position="77"/>
    </location>
</feature>
<gene>
    <name evidence="11" type="primary">NAD4L</name>
</gene>
<comment type="similarity">
    <text evidence="2">Belongs to the complex I subunit 4L family.</text>
</comment>
<dbReference type="GO" id="GO:0016020">
    <property type="term" value="C:membrane"/>
    <property type="evidence" value="ECO:0007669"/>
    <property type="project" value="UniProtKB-SubCell"/>
</dbReference>
<sequence length="94" mass="10202">MNGFIFSLVVVFSGMITLSLQSVHLLGSLLSLEMMMLGLFFFYSLVSCVMTGGEVYLGLIILTFGVCEASLGLALFVSMVRSHGVDYVTVFCLN</sequence>
<keyword evidence="7" id="KW-0520">NAD</keyword>
<name>A0A0S2N0E6_OWEFU</name>
<evidence type="ECO:0000256" key="1">
    <source>
        <dbReference type="ARBA" id="ARBA00004141"/>
    </source>
</evidence>
<geneLocation type="mitochondrion" evidence="11"/>
<keyword evidence="5" id="KW-1278">Translocase</keyword>
<dbReference type="Gene3D" id="1.10.287.3510">
    <property type="match status" value="1"/>
</dbReference>
<evidence type="ECO:0000256" key="5">
    <source>
        <dbReference type="ARBA" id="ARBA00022967"/>
    </source>
</evidence>
<organism evidence="11">
    <name type="scientific">Owenia fusiformis</name>
    <name type="common">Polychaete worm</name>
    <dbReference type="NCBI Taxonomy" id="6347"/>
    <lineage>
        <taxon>Eukaryota</taxon>
        <taxon>Metazoa</taxon>
        <taxon>Spiralia</taxon>
        <taxon>Lophotrochozoa</taxon>
        <taxon>Annelida</taxon>
        <taxon>Polychaeta</taxon>
        <taxon>Sedentaria</taxon>
        <taxon>Canalipalpata</taxon>
        <taxon>Sabellida</taxon>
        <taxon>Oweniida</taxon>
        <taxon>Oweniidae</taxon>
        <taxon>Owenia</taxon>
    </lineage>
</organism>
<proteinExistence type="inferred from homology"/>
<dbReference type="EMBL" id="KT726960">
    <property type="protein sequence ID" value="ALO81697.1"/>
    <property type="molecule type" value="Genomic_DNA"/>
</dbReference>
<dbReference type="InterPro" id="IPR039428">
    <property type="entry name" value="NUOK/Mnh_C1-like"/>
</dbReference>
<evidence type="ECO:0000313" key="11">
    <source>
        <dbReference type="EMBL" id="ALO81697.1"/>
    </source>
</evidence>
<evidence type="ECO:0000256" key="6">
    <source>
        <dbReference type="ARBA" id="ARBA00022989"/>
    </source>
</evidence>
<accession>A0A0S2N0E6</accession>
<evidence type="ECO:0000256" key="8">
    <source>
        <dbReference type="ARBA" id="ARBA00023136"/>
    </source>
</evidence>
<reference evidence="11" key="1">
    <citation type="journal article" date="2015" name="Mol. Phylogenet. Evol.">
        <title>Evolution of mitochondrial gene order in Annelida.</title>
        <authorList>
            <person name="Weigert A."/>
            <person name="Golombek A."/>
            <person name="Gerth M."/>
            <person name="Schwarz F."/>
            <person name="Struck T.H."/>
            <person name="Bleidorn C."/>
        </authorList>
    </citation>
    <scope>NUCLEOTIDE SEQUENCE</scope>
</reference>
<evidence type="ECO:0000256" key="10">
    <source>
        <dbReference type="SAM" id="Phobius"/>
    </source>
</evidence>